<dbReference type="Proteomes" id="UP000054596">
    <property type="component" value="Unassembled WGS sequence"/>
</dbReference>
<dbReference type="OrthoDB" id="3078443at2"/>
<dbReference type="EMBL" id="FCOJ02000053">
    <property type="protein sequence ID" value="SAK83645.1"/>
    <property type="molecule type" value="Genomic_DNA"/>
</dbReference>
<evidence type="ECO:0000313" key="3">
    <source>
        <dbReference type="Proteomes" id="UP000054596"/>
    </source>
</evidence>
<dbReference type="AlphaFoldDB" id="A0A158CMR6"/>
<reference evidence="2" key="1">
    <citation type="submission" date="2016-01" db="EMBL/GenBank/DDBJ databases">
        <authorList>
            <person name="Peeters C."/>
        </authorList>
    </citation>
    <scope>NUCLEOTIDE SEQUENCE [LARGE SCALE GENOMIC DNA]</scope>
    <source>
        <strain evidence="2">LMG 29325</strain>
    </source>
</reference>
<comment type="caution">
    <text evidence="2">The sequence shown here is derived from an EMBL/GenBank/DDBJ whole genome shotgun (WGS) entry which is preliminary data.</text>
</comment>
<dbReference type="RefSeq" id="WP_086972595.1">
    <property type="nucleotide sequence ID" value="NZ_FCOJ02000053.1"/>
</dbReference>
<protein>
    <recommendedName>
        <fullName evidence="1">DUF6484 domain-containing protein</fullName>
    </recommendedName>
</protein>
<proteinExistence type="predicted"/>
<evidence type="ECO:0000313" key="2">
    <source>
        <dbReference type="EMBL" id="SAK83645.1"/>
    </source>
</evidence>
<organism evidence="2 3">
    <name type="scientific">Caballeronia glebae</name>
    <dbReference type="NCBI Taxonomy" id="1777143"/>
    <lineage>
        <taxon>Bacteria</taxon>
        <taxon>Pseudomonadati</taxon>
        <taxon>Pseudomonadota</taxon>
        <taxon>Betaproteobacteria</taxon>
        <taxon>Burkholderiales</taxon>
        <taxon>Burkholderiaceae</taxon>
        <taxon>Caballeronia</taxon>
    </lineage>
</organism>
<evidence type="ECO:0000259" key="1">
    <source>
        <dbReference type="Pfam" id="PF20093"/>
    </source>
</evidence>
<dbReference type="InterPro" id="IPR045506">
    <property type="entry name" value="DUF6484"/>
</dbReference>
<dbReference type="STRING" id="1777143.AWB82_05608"/>
<dbReference type="Pfam" id="PF20093">
    <property type="entry name" value="DUF6484"/>
    <property type="match status" value="1"/>
</dbReference>
<keyword evidence="3" id="KW-1185">Reference proteome</keyword>
<sequence>MSATQPAIDSPCTDASPVTASANATVIMGCLIGFREGHPLVSWKHGALGADAVEASTIVDLHDAHVGRQVALSFELGLAGRPVILGCVRDEAFDDAQARAARRGFEAICDGERLIISARSRITLRCGAASITLTAAGKVLLQGEYVSSSSTGVNRLTGGSVEIN</sequence>
<accession>A0A158CMR6</accession>
<name>A0A158CMR6_9BURK</name>
<feature type="domain" description="DUF6484" evidence="1">
    <location>
        <begin position="29"/>
        <end position="88"/>
    </location>
</feature>
<gene>
    <name evidence="2" type="ORF">AWB82_05608</name>
</gene>